<keyword evidence="7" id="KW-0961">Cell wall biogenesis/degradation</keyword>
<dbReference type="InterPro" id="IPR003447">
    <property type="entry name" value="FEMABX"/>
</dbReference>
<evidence type="ECO:0000313" key="13">
    <source>
        <dbReference type="EMBL" id="RKQ34283.1"/>
    </source>
</evidence>
<evidence type="ECO:0000256" key="5">
    <source>
        <dbReference type="ARBA" id="ARBA00022984"/>
    </source>
</evidence>
<keyword evidence="3 13" id="KW-0808">Transferase</keyword>
<comment type="subcellular location">
    <subcellularLocation>
        <location evidence="1">Cytoplasm</location>
    </subcellularLocation>
</comment>
<keyword evidence="14" id="KW-1185">Reference proteome</keyword>
<keyword evidence="6" id="KW-0012">Acyltransferase</keyword>
<keyword evidence="4" id="KW-0133">Cell shape</keyword>
<feature type="domain" description="BioF2-like acetyltransferase" evidence="12">
    <location>
        <begin position="139"/>
        <end position="270"/>
    </location>
</feature>
<accession>A0A495A5A2</accession>
<dbReference type="OrthoDB" id="9785911at2"/>
<comment type="catalytic activity">
    <reaction evidence="11">
        <text>beta-D-GlcNAc-(1-&gt;4)-Mur2Ac(oyl-L-Ala-D-isoglutaminyl-L-Lys-D-Ala-D-Ala)-di-trans,octa-cis-undecaprenyl diphosphate + glycyl-tRNA(Gly) = beta-D-GlcNAc-(1-&gt;4)-Mur2Ac(oyl-L-Ala-D-isoglutaminyl-L-Lys-(N(6)-Gly)-D-Ala-D-Ala)-di-trans,octa-cis-undecaprenyl diphosphate + tRNA(Gly) + H(+)</text>
        <dbReference type="Rhea" id="RHEA:30435"/>
        <dbReference type="Rhea" id="RHEA-COMP:9664"/>
        <dbReference type="Rhea" id="RHEA-COMP:9683"/>
        <dbReference type="ChEBI" id="CHEBI:15378"/>
        <dbReference type="ChEBI" id="CHEBI:62233"/>
        <dbReference type="ChEBI" id="CHEBI:62234"/>
        <dbReference type="ChEBI" id="CHEBI:78442"/>
        <dbReference type="ChEBI" id="CHEBI:78522"/>
        <dbReference type="EC" id="2.3.2.16"/>
    </reaction>
</comment>
<dbReference type="GO" id="GO:0009252">
    <property type="term" value="P:peptidoglycan biosynthetic process"/>
    <property type="evidence" value="ECO:0007669"/>
    <property type="project" value="UniProtKB-KW"/>
</dbReference>
<dbReference type="Proteomes" id="UP000269301">
    <property type="component" value="Unassembled WGS sequence"/>
</dbReference>
<dbReference type="RefSeq" id="WP_121203846.1">
    <property type="nucleotide sequence ID" value="NZ_RBZP01000004.1"/>
</dbReference>
<dbReference type="InterPro" id="IPR050644">
    <property type="entry name" value="PG_Glycine_Bridge_Synth"/>
</dbReference>
<evidence type="ECO:0000256" key="11">
    <source>
        <dbReference type="ARBA" id="ARBA00048654"/>
    </source>
</evidence>
<dbReference type="InterPro" id="IPR016181">
    <property type="entry name" value="Acyl_CoA_acyltransferase"/>
</dbReference>
<evidence type="ECO:0000256" key="8">
    <source>
        <dbReference type="ARBA" id="ARBA00039074"/>
    </source>
</evidence>
<dbReference type="PANTHER" id="PTHR36174">
    <property type="entry name" value="LIPID II:GLYCINE GLYCYLTRANSFERASE"/>
    <property type="match status" value="1"/>
</dbReference>
<dbReference type="PANTHER" id="PTHR36174:SF1">
    <property type="entry name" value="LIPID II:GLYCINE GLYCYLTRANSFERASE"/>
    <property type="match status" value="1"/>
</dbReference>
<evidence type="ECO:0000256" key="7">
    <source>
        <dbReference type="ARBA" id="ARBA00023316"/>
    </source>
</evidence>
<organism evidence="13 14">
    <name type="scientific">Oceanobacillus halophilus</name>
    <dbReference type="NCBI Taxonomy" id="930130"/>
    <lineage>
        <taxon>Bacteria</taxon>
        <taxon>Bacillati</taxon>
        <taxon>Bacillota</taxon>
        <taxon>Bacilli</taxon>
        <taxon>Bacillales</taxon>
        <taxon>Bacillaceae</taxon>
        <taxon>Oceanobacillus</taxon>
    </lineage>
</organism>
<evidence type="ECO:0000256" key="3">
    <source>
        <dbReference type="ARBA" id="ARBA00022679"/>
    </source>
</evidence>
<reference evidence="13 14" key="1">
    <citation type="journal article" date="2016" name="Int. J. Syst. Evol. Microbiol.">
        <title>Oceanobacillus halophilus sp. nov., a novel moderately halophilic bacterium from a hypersaline lake.</title>
        <authorList>
            <person name="Amoozegar M.A."/>
            <person name="Bagheri M."/>
            <person name="Makhdoumi A."/>
            <person name="Nikou M.M."/>
            <person name="Fazeli S.A.S."/>
            <person name="Schumann P."/>
            <person name="Sproer C."/>
            <person name="Sanchez-Porro C."/>
            <person name="Ventosa A."/>
        </authorList>
    </citation>
    <scope>NUCLEOTIDE SEQUENCE [LARGE SCALE GENOMIC DNA]</scope>
    <source>
        <strain evidence="13 14">DSM 23996</strain>
    </source>
</reference>
<evidence type="ECO:0000256" key="4">
    <source>
        <dbReference type="ARBA" id="ARBA00022960"/>
    </source>
</evidence>
<protein>
    <recommendedName>
        <fullName evidence="9">Lipid II:glycine glycyltransferase</fullName>
        <ecNumber evidence="8">2.3.2.16</ecNumber>
    </recommendedName>
    <alternativeName>
        <fullName evidence="10">Factor essential for expression of methicillin resistance X</fullName>
    </alternativeName>
</protein>
<name>A0A495A5A2_9BACI</name>
<dbReference type="AlphaFoldDB" id="A0A495A5A2"/>
<dbReference type="Gene3D" id="3.40.630.30">
    <property type="match status" value="1"/>
</dbReference>
<proteinExistence type="inferred from homology"/>
<dbReference type="EMBL" id="RBZP01000004">
    <property type="protein sequence ID" value="RKQ34283.1"/>
    <property type="molecule type" value="Genomic_DNA"/>
</dbReference>
<comment type="similarity">
    <text evidence="2">Belongs to the FemABX family.</text>
</comment>
<dbReference type="PROSITE" id="PS51191">
    <property type="entry name" value="FEMABX"/>
    <property type="match status" value="1"/>
</dbReference>
<keyword evidence="5" id="KW-0573">Peptidoglycan synthesis</keyword>
<dbReference type="GO" id="GO:0071555">
    <property type="term" value="P:cell wall organization"/>
    <property type="evidence" value="ECO:0007669"/>
    <property type="project" value="UniProtKB-KW"/>
</dbReference>
<dbReference type="GO" id="GO:0008360">
    <property type="term" value="P:regulation of cell shape"/>
    <property type="evidence" value="ECO:0007669"/>
    <property type="project" value="UniProtKB-KW"/>
</dbReference>
<dbReference type="Pfam" id="PF13480">
    <property type="entry name" value="Acetyltransf_6"/>
    <property type="match status" value="1"/>
</dbReference>
<dbReference type="GO" id="GO:0016755">
    <property type="term" value="F:aminoacyltransferase activity"/>
    <property type="evidence" value="ECO:0007669"/>
    <property type="project" value="InterPro"/>
</dbReference>
<dbReference type="GO" id="GO:0005737">
    <property type="term" value="C:cytoplasm"/>
    <property type="evidence" value="ECO:0007669"/>
    <property type="project" value="UniProtKB-SubCell"/>
</dbReference>
<evidence type="ECO:0000256" key="1">
    <source>
        <dbReference type="ARBA" id="ARBA00004496"/>
    </source>
</evidence>
<evidence type="ECO:0000256" key="9">
    <source>
        <dbReference type="ARBA" id="ARBA00040679"/>
    </source>
</evidence>
<sequence>MNDIYFEENYGKLYEDIENGKSEVFEYNSSIGKVFHLFIKREIPFSVNGKKYYDLVTPYGYGGPLIIECKEGYRVELVKNFEDEFQKYCNDNDIVSEFVRFHPIEGNAIDFKECYEINHIRNTVGTNLVDFNDPFQSEFSKSCRKNIRKALKEDISYKITKAPTDISEFKKIYYSTMNRNNADDYYYFNDDYFNRSVKLFRDNLLLVEAIYQGQTIAMGFYFIYGETIHIHLSGTLSEFLYLSPAYILRFAVTEWGKKNGYRLIHHGGGRTNDPKDSLFSFKKQFGKNTEFEFYIGKKIWNKYIYEKLCEINKVVEEDNYFPAYRSKNVKQESLV</sequence>
<evidence type="ECO:0000256" key="10">
    <source>
        <dbReference type="ARBA" id="ARBA00042933"/>
    </source>
</evidence>
<evidence type="ECO:0000259" key="12">
    <source>
        <dbReference type="Pfam" id="PF13480"/>
    </source>
</evidence>
<evidence type="ECO:0000256" key="2">
    <source>
        <dbReference type="ARBA" id="ARBA00009943"/>
    </source>
</evidence>
<dbReference type="InterPro" id="IPR038740">
    <property type="entry name" value="BioF2-like_GNAT_dom"/>
</dbReference>
<evidence type="ECO:0000313" key="14">
    <source>
        <dbReference type="Proteomes" id="UP000269301"/>
    </source>
</evidence>
<dbReference type="SUPFAM" id="SSF55729">
    <property type="entry name" value="Acyl-CoA N-acyltransferases (Nat)"/>
    <property type="match status" value="1"/>
</dbReference>
<evidence type="ECO:0000256" key="6">
    <source>
        <dbReference type="ARBA" id="ARBA00023315"/>
    </source>
</evidence>
<comment type="caution">
    <text evidence="13">The sequence shown here is derived from an EMBL/GenBank/DDBJ whole genome shotgun (WGS) entry which is preliminary data.</text>
</comment>
<dbReference type="EC" id="2.3.2.16" evidence="8"/>
<gene>
    <name evidence="13" type="ORF">D8M06_07840</name>
</gene>